<dbReference type="EMBL" id="JABSTQ010003004">
    <property type="protein sequence ID" value="KAG0443715.1"/>
    <property type="molecule type" value="Genomic_DNA"/>
</dbReference>
<name>A0AC60QWG2_IXOPE</name>
<evidence type="ECO:0000313" key="2">
    <source>
        <dbReference type="Proteomes" id="UP000805193"/>
    </source>
</evidence>
<gene>
    <name evidence="1" type="ORF">HPB47_014610</name>
</gene>
<accession>A0AC60QWG2</accession>
<protein>
    <submittedName>
        <fullName evidence="1">Uncharacterized protein</fullName>
    </submittedName>
</protein>
<evidence type="ECO:0000313" key="1">
    <source>
        <dbReference type="EMBL" id="KAG0443715.1"/>
    </source>
</evidence>
<keyword evidence="2" id="KW-1185">Reference proteome</keyword>
<organism evidence="1 2">
    <name type="scientific">Ixodes persulcatus</name>
    <name type="common">Taiga tick</name>
    <dbReference type="NCBI Taxonomy" id="34615"/>
    <lineage>
        <taxon>Eukaryota</taxon>
        <taxon>Metazoa</taxon>
        <taxon>Ecdysozoa</taxon>
        <taxon>Arthropoda</taxon>
        <taxon>Chelicerata</taxon>
        <taxon>Arachnida</taxon>
        <taxon>Acari</taxon>
        <taxon>Parasitiformes</taxon>
        <taxon>Ixodida</taxon>
        <taxon>Ixodoidea</taxon>
        <taxon>Ixodidae</taxon>
        <taxon>Ixodinae</taxon>
        <taxon>Ixodes</taxon>
    </lineage>
</organism>
<dbReference type="Proteomes" id="UP000805193">
    <property type="component" value="Unassembled WGS sequence"/>
</dbReference>
<reference evidence="1 2" key="1">
    <citation type="journal article" date="2020" name="Cell">
        <title>Large-Scale Comparative Analyses of Tick Genomes Elucidate Their Genetic Diversity and Vector Capacities.</title>
        <authorList>
            <consortium name="Tick Genome and Microbiome Consortium (TIGMIC)"/>
            <person name="Jia N."/>
            <person name="Wang J."/>
            <person name="Shi W."/>
            <person name="Du L."/>
            <person name="Sun Y."/>
            <person name="Zhan W."/>
            <person name="Jiang J.F."/>
            <person name="Wang Q."/>
            <person name="Zhang B."/>
            <person name="Ji P."/>
            <person name="Bell-Sakyi L."/>
            <person name="Cui X.M."/>
            <person name="Yuan T.T."/>
            <person name="Jiang B.G."/>
            <person name="Yang W.F."/>
            <person name="Lam T.T."/>
            <person name="Chang Q.C."/>
            <person name="Ding S.J."/>
            <person name="Wang X.J."/>
            <person name="Zhu J.G."/>
            <person name="Ruan X.D."/>
            <person name="Zhao L."/>
            <person name="Wei J.T."/>
            <person name="Ye R.Z."/>
            <person name="Que T.C."/>
            <person name="Du C.H."/>
            <person name="Zhou Y.H."/>
            <person name="Cheng J.X."/>
            <person name="Dai P.F."/>
            <person name="Guo W.B."/>
            <person name="Han X.H."/>
            <person name="Huang E.J."/>
            <person name="Li L.F."/>
            <person name="Wei W."/>
            <person name="Gao Y.C."/>
            <person name="Liu J.Z."/>
            <person name="Shao H.Z."/>
            <person name="Wang X."/>
            <person name="Wang C.C."/>
            <person name="Yang T.C."/>
            <person name="Huo Q.B."/>
            <person name="Li W."/>
            <person name="Chen H.Y."/>
            <person name="Chen S.E."/>
            <person name="Zhou L.G."/>
            <person name="Ni X.B."/>
            <person name="Tian J.H."/>
            <person name="Sheng Y."/>
            <person name="Liu T."/>
            <person name="Pan Y.S."/>
            <person name="Xia L.Y."/>
            <person name="Li J."/>
            <person name="Zhao F."/>
            <person name="Cao W.C."/>
        </authorList>
    </citation>
    <scope>NUCLEOTIDE SEQUENCE [LARGE SCALE GENOMIC DNA]</scope>
    <source>
        <strain evidence="1">Iper-2018</strain>
    </source>
</reference>
<sequence length="119" mass="13165">MEVQCHLYRKKIEVCGLCGKVGQRTDVRPQPEERRCKDCGILKPPDEHACTPACGICGKAHPTGDRQYMKRLKTPFPVTVKEPEQSTAVPVGFAYKTAAIELQKEEPRATGNLDRGGLT</sequence>
<proteinExistence type="predicted"/>
<comment type="caution">
    <text evidence="1">The sequence shown here is derived from an EMBL/GenBank/DDBJ whole genome shotgun (WGS) entry which is preliminary data.</text>
</comment>